<reference evidence="2" key="1">
    <citation type="submission" date="2023-06" db="EMBL/GenBank/DDBJ databases">
        <title>Genome-scale phylogeny and comparative genomics of the fungal order Sordariales.</title>
        <authorList>
            <consortium name="Lawrence Berkeley National Laboratory"/>
            <person name="Hensen N."/>
            <person name="Bonometti L."/>
            <person name="Westerberg I."/>
            <person name="Brannstrom I.O."/>
            <person name="Guillou S."/>
            <person name="Cros-Aarteil S."/>
            <person name="Calhoun S."/>
            <person name="Haridas S."/>
            <person name="Kuo A."/>
            <person name="Mondo S."/>
            <person name="Pangilinan J."/>
            <person name="Riley R."/>
            <person name="LaButti K."/>
            <person name="Andreopoulos B."/>
            <person name="Lipzen A."/>
            <person name="Chen C."/>
            <person name="Yanf M."/>
            <person name="Daum C."/>
            <person name="Ng V."/>
            <person name="Clum A."/>
            <person name="Steindorff A."/>
            <person name="Ohm R."/>
            <person name="Martin F."/>
            <person name="Silar P."/>
            <person name="Natvig D."/>
            <person name="Lalanne C."/>
            <person name="Gautier V."/>
            <person name="Ament-velasquez S.L."/>
            <person name="Kruys A."/>
            <person name="Hutchinson M.I."/>
            <person name="Powell A.J."/>
            <person name="Barry K."/>
            <person name="Miller A.N."/>
            <person name="Grigoriev I.V."/>
            <person name="Debuchy R."/>
            <person name="Gladieux P."/>
            <person name="Thoren M.H."/>
            <person name="Johannesson H."/>
        </authorList>
    </citation>
    <scope>NUCLEOTIDE SEQUENCE</scope>
    <source>
        <strain evidence="2">SMH2392-1A</strain>
    </source>
</reference>
<protein>
    <submittedName>
        <fullName evidence="2">Uncharacterized protein</fullName>
    </submittedName>
</protein>
<evidence type="ECO:0000313" key="3">
    <source>
        <dbReference type="Proteomes" id="UP001172101"/>
    </source>
</evidence>
<keyword evidence="3" id="KW-1185">Reference proteome</keyword>
<name>A0AA40E386_9PEZI</name>
<feature type="region of interest" description="Disordered" evidence="1">
    <location>
        <begin position="107"/>
        <end position="137"/>
    </location>
</feature>
<dbReference type="Proteomes" id="UP001172101">
    <property type="component" value="Unassembled WGS sequence"/>
</dbReference>
<dbReference type="EMBL" id="JAUIRO010000003">
    <property type="protein sequence ID" value="KAK0723397.1"/>
    <property type="molecule type" value="Genomic_DNA"/>
</dbReference>
<dbReference type="GeneID" id="85330308"/>
<gene>
    <name evidence="2" type="ORF">B0T26DRAFT_801941</name>
</gene>
<proteinExistence type="predicted"/>
<sequence length="193" mass="20782">MMGRLAGSLAPCFMRDLAAGCKYHLASKPAPDDVEDEVDELIGQVEVEAQRMVEEGRKTLAALEEKRRLQASMPAPPTRARRGGMRTARMPLVIAAESKPPELVKVAEEPASNSSVEARENDDSHEVDFVPKPATDSVGIFPTEDSHDAGFDSLNETTDVETQHSISATASGFGISGVGRVYFSPKCLVLVNN</sequence>
<evidence type="ECO:0000256" key="1">
    <source>
        <dbReference type="SAM" id="MobiDB-lite"/>
    </source>
</evidence>
<evidence type="ECO:0000313" key="2">
    <source>
        <dbReference type="EMBL" id="KAK0723397.1"/>
    </source>
</evidence>
<comment type="caution">
    <text evidence="2">The sequence shown here is derived from an EMBL/GenBank/DDBJ whole genome shotgun (WGS) entry which is preliminary data.</text>
</comment>
<dbReference type="RefSeq" id="XP_060299321.1">
    <property type="nucleotide sequence ID" value="XM_060447038.1"/>
</dbReference>
<organism evidence="2 3">
    <name type="scientific">Lasiosphaeria miniovina</name>
    <dbReference type="NCBI Taxonomy" id="1954250"/>
    <lineage>
        <taxon>Eukaryota</taxon>
        <taxon>Fungi</taxon>
        <taxon>Dikarya</taxon>
        <taxon>Ascomycota</taxon>
        <taxon>Pezizomycotina</taxon>
        <taxon>Sordariomycetes</taxon>
        <taxon>Sordariomycetidae</taxon>
        <taxon>Sordariales</taxon>
        <taxon>Lasiosphaeriaceae</taxon>
        <taxon>Lasiosphaeria</taxon>
    </lineage>
</organism>
<dbReference type="AlphaFoldDB" id="A0AA40E386"/>
<feature type="compositionally biased region" description="Basic and acidic residues" evidence="1">
    <location>
        <begin position="117"/>
        <end position="129"/>
    </location>
</feature>
<accession>A0AA40E386</accession>